<dbReference type="PROSITE" id="PS50801">
    <property type="entry name" value="STAS"/>
    <property type="match status" value="1"/>
</dbReference>
<dbReference type="Gene3D" id="3.30.750.24">
    <property type="entry name" value="STAS domain"/>
    <property type="match status" value="1"/>
</dbReference>
<dbReference type="CDD" id="cd07043">
    <property type="entry name" value="STAS_anti-anti-sigma_factors"/>
    <property type="match status" value="1"/>
</dbReference>
<gene>
    <name evidence="3" type="ORF">SGL43_07094</name>
</gene>
<protein>
    <submittedName>
        <fullName evidence="3">Anti-sigma factor antagonist</fullName>
    </submittedName>
</protein>
<keyword evidence="4" id="KW-1185">Reference proteome</keyword>
<dbReference type="InterPro" id="IPR036513">
    <property type="entry name" value="STAS_dom_sf"/>
</dbReference>
<name>A0ABM9H8Q1_STRGL</name>
<dbReference type="SUPFAM" id="SSF52091">
    <property type="entry name" value="SpoIIaa-like"/>
    <property type="match status" value="1"/>
</dbReference>
<reference evidence="3" key="1">
    <citation type="submission" date="2022-03" db="EMBL/GenBank/DDBJ databases">
        <authorList>
            <person name="Leyn A S."/>
        </authorList>
    </citation>
    <scope>NUCLEOTIDE SEQUENCE</scope>
    <source>
        <strain evidence="3">Streptomyces globisporus 4-3</strain>
    </source>
</reference>
<comment type="caution">
    <text evidence="3">The sequence shown here is derived from an EMBL/GenBank/DDBJ whole genome shotgun (WGS) entry which is preliminary data.</text>
</comment>
<proteinExistence type="predicted"/>
<dbReference type="PANTHER" id="PTHR33495">
    <property type="entry name" value="ANTI-SIGMA FACTOR ANTAGONIST TM_1081-RELATED-RELATED"/>
    <property type="match status" value="1"/>
</dbReference>
<evidence type="ECO:0000256" key="1">
    <source>
        <dbReference type="SAM" id="MobiDB-lite"/>
    </source>
</evidence>
<evidence type="ECO:0000313" key="3">
    <source>
        <dbReference type="EMBL" id="CAH9420038.1"/>
    </source>
</evidence>
<feature type="domain" description="STAS" evidence="2">
    <location>
        <begin position="29"/>
        <end position="121"/>
    </location>
</feature>
<sequence length="121" mass="12942">MPLAPDEISRQGILTSMSTPERRQSSVPLAVIAPRGEFDLDSLPPLQGQIDTALADHAGVILDASGITFADSMFLRLLLTTHHRTDLRIAAPSETIERLLAVVGVDSVLRVFPTVDAAQSA</sequence>
<evidence type="ECO:0000259" key="2">
    <source>
        <dbReference type="PROSITE" id="PS50801"/>
    </source>
</evidence>
<dbReference type="EMBL" id="CAKXYP010000030">
    <property type="protein sequence ID" value="CAH9420038.1"/>
    <property type="molecule type" value="Genomic_DNA"/>
</dbReference>
<dbReference type="PANTHER" id="PTHR33495:SF2">
    <property type="entry name" value="ANTI-SIGMA FACTOR ANTAGONIST TM_1081-RELATED"/>
    <property type="match status" value="1"/>
</dbReference>
<organism evidence="3 4">
    <name type="scientific">Streptomyces globisporus</name>
    <dbReference type="NCBI Taxonomy" id="1908"/>
    <lineage>
        <taxon>Bacteria</taxon>
        <taxon>Bacillati</taxon>
        <taxon>Actinomycetota</taxon>
        <taxon>Actinomycetes</taxon>
        <taxon>Kitasatosporales</taxon>
        <taxon>Streptomycetaceae</taxon>
        <taxon>Streptomyces</taxon>
    </lineage>
</organism>
<accession>A0ABM9H8Q1</accession>
<dbReference type="InterPro" id="IPR002645">
    <property type="entry name" value="STAS_dom"/>
</dbReference>
<feature type="region of interest" description="Disordered" evidence="1">
    <location>
        <begin position="1"/>
        <end position="25"/>
    </location>
</feature>
<evidence type="ECO:0000313" key="4">
    <source>
        <dbReference type="Proteomes" id="UP001154015"/>
    </source>
</evidence>
<dbReference type="Proteomes" id="UP001154015">
    <property type="component" value="Unassembled WGS sequence"/>
</dbReference>
<dbReference type="Pfam" id="PF01740">
    <property type="entry name" value="STAS"/>
    <property type="match status" value="1"/>
</dbReference>